<protein>
    <submittedName>
        <fullName evidence="2">Uncharacterized protein</fullName>
    </submittedName>
</protein>
<dbReference type="EMBL" id="VYYT01000035">
    <property type="protein sequence ID" value="KAK2775692.1"/>
    <property type="molecule type" value="Genomic_DNA"/>
</dbReference>
<keyword evidence="1" id="KW-0732">Signal</keyword>
<proteinExistence type="predicted"/>
<feature type="chain" id="PRO_5042272124" evidence="1">
    <location>
        <begin position="23"/>
        <end position="123"/>
    </location>
</feature>
<dbReference type="Proteomes" id="UP001281614">
    <property type="component" value="Unassembled WGS sequence"/>
</dbReference>
<evidence type="ECO:0000313" key="2">
    <source>
        <dbReference type="EMBL" id="KAK2775692.1"/>
    </source>
</evidence>
<sequence length="123" mass="14003">MKARQVYLLLLTPIAMHSLWTAQNPTEQQPQRPSSVRPSGSVTLFLSFQPLQTFFPHPLVYRQPTPRPNLPNPMPAHPRPITQVEIQKVSECHKDKCSLCSSCFRSVFRKSKSHAENVPSQLT</sequence>
<name>A0AAE0DCE3_COLKA</name>
<comment type="caution">
    <text evidence="2">The sequence shown here is derived from an EMBL/GenBank/DDBJ whole genome shotgun (WGS) entry which is preliminary data.</text>
</comment>
<evidence type="ECO:0000256" key="1">
    <source>
        <dbReference type="SAM" id="SignalP"/>
    </source>
</evidence>
<evidence type="ECO:0000313" key="3">
    <source>
        <dbReference type="Proteomes" id="UP001281614"/>
    </source>
</evidence>
<gene>
    <name evidence="2" type="ORF">CKAH01_03578</name>
</gene>
<reference evidence="2" key="1">
    <citation type="submission" date="2023-02" db="EMBL/GenBank/DDBJ databases">
        <title>Colletotrichum kahawae CIFC_Que2 genome sequencing and assembly.</title>
        <authorList>
            <person name="Baroncelli R."/>
        </authorList>
    </citation>
    <scope>NUCLEOTIDE SEQUENCE</scope>
    <source>
        <strain evidence="2">CIFC_Que2</strain>
    </source>
</reference>
<keyword evidence="3" id="KW-1185">Reference proteome</keyword>
<accession>A0AAE0DCE3</accession>
<dbReference type="AlphaFoldDB" id="A0AAE0DCE3"/>
<organism evidence="2 3">
    <name type="scientific">Colletotrichum kahawae</name>
    <name type="common">Coffee berry disease fungus</name>
    <dbReference type="NCBI Taxonomy" id="34407"/>
    <lineage>
        <taxon>Eukaryota</taxon>
        <taxon>Fungi</taxon>
        <taxon>Dikarya</taxon>
        <taxon>Ascomycota</taxon>
        <taxon>Pezizomycotina</taxon>
        <taxon>Sordariomycetes</taxon>
        <taxon>Hypocreomycetidae</taxon>
        <taxon>Glomerellales</taxon>
        <taxon>Glomerellaceae</taxon>
        <taxon>Colletotrichum</taxon>
        <taxon>Colletotrichum gloeosporioides species complex</taxon>
    </lineage>
</organism>
<feature type="signal peptide" evidence="1">
    <location>
        <begin position="1"/>
        <end position="22"/>
    </location>
</feature>